<reference evidence="2" key="1">
    <citation type="submission" date="2023-07" db="EMBL/GenBank/DDBJ databases">
        <authorList>
            <consortium name="AG Swart"/>
            <person name="Singh M."/>
            <person name="Singh A."/>
            <person name="Seah K."/>
            <person name="Emmerich C."/>
        </authorList>
    </citation>
    <scope>NUCLEOTIDE SEQUENCE</scope>
    <source>
        <strain evidence="2">DP1</strain>
    </source>
</reference>
<evidence type="ECO:0000256" key="1">
    <source>
        <dbReference type="SAM" id="MobiDB-lite"/>
    </source>
</evidence>
<keyword evidence="3" id="KW-1185">Reference proteome</keyword>
<dbReference type="Proteomes" id="UP001295684">
    <property type="component" value="Unassembled WGS sequence"/>
</dbReference>
<protein>
    <submittedName>
        <fullName evidence="2">Uncharacterized protein</fullName>
    </submittedName>
</protein>
<gene>
    <name evidence="2" type="ORF">ECRASSUSDP1_LOCUS9770</name>
</gene>
<evidence type="ECO:0000313" key="3">
    <source>
        <dbReference type="Proteomes" id="UP001295684"/>
    </source>
</evidence>
<sequence length="351" mass="38956">MITSHEVHNKPQTTQAALPFDKTATTFTQSLNGFTEAQSSNTLRNSVATISFPKAKRFNNPVPPGASVPFYNTARKFDKKKGTGFGYGKKLGPVIKSYSPGPGRYDDPSLLSLARLKDSKFKNAKFGGGYDRFKMTCDIPIGIKIYDDRDKPGPNFYKAKKYPQYSMGKKLPGMIEILEKSAELPSPFHYKIKTEYVLPSRHKNVGFGYGEKSNKKDKELSPGPGDYNLSSFTDKFKPSIYSIIRKKQKGGLSRSIQPTPRDCSLAKPLSGGVFDPMGVVTKKGTVGFNYPPLKQPGYFKSANMMFYKTDGFNNNQKKFGDSKRMSEVHKGSNSKSNMESNAQSVKNSISD</sequence>
<comment type="caution">
    <text evidence="2">The sequence shown here is derived from an EMBL/GenBank/DDBJ whole genome shotgun (WGS) entry which is preliminary data.</text>
</comment>
<proteinExistence type="predicted"/>
<organism evidence="2 3">
    <name type="scientific">Euplotes crassus</name>
    <dbReference type="NCBI Taxonomy" id="5936"/>
    <lineage>
        <taxon>Eukaryota</taxon>
        <taxon>Sar</taxon>
        <taxon>Alveolata</taxon>
        <taxon>Ciliophora</taxon>
        <taxon>Intramacronucleata</taxon>
        <taxon>Spirotrichea</taxon>
        <taxon>Hypotrichia</taxon>
        <taxon>Euplotida</taxon>
        <taxon>Euplotidae</taxon>
        <taxon>Moneuplotes</taxon>
    </lineage>
</organism>
<feature type="compositionally biased region" description="Polar residues" evidence="1">
    <location>
        <begin position="331"/>
        <end position="351"/>
    </location>
</feature>
<evidence type="ECO:0000313" key="2">
    <source>
        <dbReference type="EMBL" id="CAI2368477.1"/>
    </source>
</evidence>
<feature type="compositionally biased region" description="Basic and acidic residues" evidence="1">
    <location>
        <begin position="318"/>
        <end position="330"/>
    </location>
</feature>
<dbReference type="AlphaFoldDB" id="A0AAD1UH07"/>
<name>A0AAD1UH07_EUPCR</name>
<accession>A0AAD1UH07</accession>
<feature type="region of interest" description="Disordered" evidence="1">
    <location>
        <begin position="316"/>
        <end position="351"/>
    </location>
</feature>
<dbReference type="EMBL" id="CAMPGE010009610">
    <property type="protein sequence ID" value="CAI2368477.1"/>
    <property type="molecule type" value="Genomic_DNA"/>
</dbReference>